<name>A0AAW2BRV2_9ROSI</name>
<organism evidence="4 5">
    <name type="scientific">Lithocarpus litseifolius</name>
    <dbReference type="NCBI Taxonomy" id="425828"/>
    <lineage>
        <taxon>Eukaryota</taxon>
        <taxon>Viridiplantae</taxon>
        <taxon>Streptophyta</taxon>
        <taxon>Embryophyta</taxon>
        <taxon>Tracheophyta</taxon>
        <taxon>Spermatophyta</taxon>
        <taxon>Magnoliopsida</taxon>
        <taxon>eudicotyledons</taxon>
        <taxon>Gunneridae</taxon>
        <taxon>Pentapetalae</taxon>
        <taxon>rosids</taxon>
        <taxon>fabids</taxon>
        <taxon>Fagales</taxon>
        <taxon>Fagaceae</taxon>
        <taxon>Lithocarpus</taxon>
    </lineage>
</organism>
<evidence type="ECO:0000313" key="4">
    <source>
        <dbReference type="EMBL" id="KAK9988775.1"/>
    </source>
</evidence>
<dbReference type="InterPro" id="IPR014044">
    <property type="entry name" value="CAP_dom"/>
</dbReference>
<keyword evidence="2" id="KW-0732">Signal</keyword>
<feature type="chain" id="PRO_5043699557" description="SCP domain-containing protein" evidence="2">
    <location>
        <begin position="25"/>
        <end position="214"/>
    </location>
</feature>
<proteinExistence type="predicted"/>
<feature type="domain" description="SCP" evidence="3">
    <location>
        <begin position="26"/>
        <end position="111"/>
    </location>
</feature>
<dbReference type="SUPFAM" id="SSF55797">
    <property type="entry name" value="PR-1-like"/>
    <property type="match status" value="1"/>
</dbReference>
<evidence type="ECO:0000256" key="1">
    <source>
        <dbReference type="SAM" id="MobiDB-lite"/>
    </source>
</evidence>
<evidence type="ECO:0000313" key="5">
    <source>
        <dbReference type="Proteomes" id="UP001459277"/>
    </source>
</evidence>
<evidence type="ECO:0000256" key="2">
    <source>
        <dbReference type="SAM" id="SignalP"/>
    </source>
</evidence>
<dbReference type="Gene3D" id="3.40.33.10">
    <property type="entry name" value="CAP"/>
    <property type="match status" value="1"/>
</dbReference>
<feature type="region of interest" description="Disordered" evidence="1">
    <location>
        <begin position="164"/>
        <end position="191"/>
    </location>
</feature>
<protein>
    <recommendedName>
        <fullName evidence="3">SCP domain-containing protein</fullName>
    </recommendedName>
</protein>
<dbReference type="EMBL" id="JAZDWU010000010">
    <property type="protein sequence ID" value="KAK9988775.1"/>
    <property type="molecule type" value="Genomic_DNA"/>
</dbReference>
<comment type="caution">
    <text evidence="4">The sequence shown here is derived from an EMBL/GenBank/DDBJ whole genome shotgun (WGS) entry which is preliminary data.</text>
</comment>
<evidence type="ECO:0000259" key="3">
    <source>
        <dbReference type="SMART" id="SM00198"/>
    </source>
</evidence>
<dbReference type="SMART" id="SM00198">
    <property type="entry name" value="SCP"/>
    <property type="match status" value="1"/>
</dbReference>
<keyword evidence="5" id="KW-1185">Reference proteome</keyword>
<gene>
    <name evidence="4" type="ORF">SO802_029014</name>
</gene>
<accession>A0AAW2BRV2</accession>
<dbReference type="Proteomes" id="UP001459277">
    <property type="component" value="Unassembled WGS sequence"/>
</dbReference>
<feature type="signal peptide" evidence="2">
    <location>
        <begin position="1"/>
        <end position="24"/>
    </location>
</feature>
<sequence>MMTFKISLATVCVIGLATVHVSLAQNSPQDYLNAHNAARAQGENLAWGSRDLSGTAAVNMWVAEKPKYDYDSNSCVGGECLHYTQSPPIVASGRDASVATASDASPDLSVSPSIELTVAVAIAVDASPDLARRCQLATLRLTTLQLVPSGDTSILRIHPATLRLPPPNGDPSASTVHLPRTGDHSPSSHRRPIPVLRIGMNVVVSYYIPTFYIG</sequence>
<reference evidence="4 5" key="1">
    <citation type="submission" date="2024-01" db="EMBL/GenBank/DDBJ databases">
        <title>A telomere-to-telomere, gap-free genome of sweet tea (Lithocarpus litseifolius).</title>
        <authorList>
            <person name="Zhou J."/>
        </authorList>
    </citation>
    <scope>NUCLEOTIDE SEQUENCE [LARGE SCALE GENOMIC DNA]</scope>
    <source>
        <strain evidence="4">Zhou-2022a</strain>
        <tissue evidence="4">Leaf</tissue>
    </source>
</reference>
<dbReference type="InterPro" id="IPR035940">
    <property type="entry name" value="CAP_sf"/>
</dbReference>
<dbReference type="AlphaFoldDB" id="A0AAW2BRV2"/>